<keyword evidence="8" id="KW-0966">Cell projection</keyword>
<dbReference type="GeneID" id="106465789"/>
<evidence type="ECO:0000256" key="2">
    <source>
        <dbReference type="ARBA" id="ARBA00008222"/>
    </source>
</evidence>
<evidence type="ECO:0000256" key="11">
    <source>
        <dbReference type="SAM" id="MobiDB-lite"/>
    </source>
</evidence>
<keyword evidence="4" id="KW-0963">Cytoplasm</keyword>
<dbReference type="CDD" id="cd23766">
    <property type="entry name" value="IQCG"/>
    <property type="match status" value="1"/>
</dbReference>
<evidence type="ECO:0000313" key="12">
    <source>
        <dbReference type="Proteomes" id="UP000694941"/>
    </source>
</evidence>
<feature type="compositionally biased region" description="Basic residues" evidence="11">
    <location>
        <begin position="315"/>
        <end position="338"/>
    </location>
</feature>
<dbReference type="PANTHER" id="PTHR14871">
    <property type="entry name" value="DYNEIN REGULATORY COMPLEX PROTEIN 9"/>
    <property type="match status" value="1"/>
</dbReference>
<protein>
    <recommendedName>
        <fullName evidence="3">Dynein regulatory complex protein 9</fullName>
    </recommendedName>
    <alternativeName>
        <fullName evidence="9">IQ domain-containing protein G</fullName>
    </alternativeName>
</protein>
<dbReference type="Proteomes" id="UP000694941">
    <property type="component" value="Unplaced"/>
</dbReference>
<reference evidence="13" key="1">
    <citation type="submission" date="2025-08" db="UniProtKB">
        <authorList>
            <consortium name="RefSeq"/>
        </authorList>
    </citation>
    <scope>IDENTIFICATION</scope>
    <source>
        <tissue evidence="13">Muscle</tissue>
    </source>
</reference>
<dbReference type="Pfam" id="PF00612">
    <property type="entry name" value="IQ"/>
    <property type="match status" value="1"/>
</dbReference>
<keyword evidence="10" id="KW-0175">Coiled coil</keyword>
<evidence type="ECO:0000256" key="7">
    <source>
        <dbReference type="ARBA" id="ARBA00023212"/>
    </source>
</evidence>
<keyword evidence="12" id="KW-1185">Reference proteome</keyword>
<dbReference type="PANTHER" id="PTHR14871:SF1">
    <property type="entry name" value="DYNEIN REGULATORY COMPLEX PROTEIN 9"/>
    <property type="match status" value="1"/>
</dbReference>
<name>A0ABM1T0M4_LIMPO</name>
<evidence type="ECO:0000256" key="8">
    <source>
        <dbReference type="ARBA" id="ARBA00023273"/>
    </source>
</evidence>
<evidence type="ECO:0000256" key="10">
    <source>
        <dbReference type="SAM" id="Coils"/>
    </source>
</evidence>
<comment type="similarity">
    <text evidence="2">Belongs to the DRC9 family.</text>
</comment>
<evidence type="ECO:0000256" key="1">
    <source>
        <dbReference type="ARBA" id="ARBA00004611"/>
    </source>
</evidence>
<accession>A0ABM1T0M4</accession>
<dbReference type="Gene3D" id="1.20.5.190">
    <property type="match status" value="1"/>
</dbReference>
<evidence type="ECO:0000256" key="5">
    <source>
        <dbReference type="ARBA" id="ARBA00022846"/>
    </source>
</evidence>
<dbReference type="PROSITE" id="PS50096">
    <property type="entry name" value="IQ"/>
    <property type="match status" value="1"/>
</dbReference>
<comment type="subcellular location">
    <subcellularLocation>
        <location evidence="1">Cytoplasm</location>
        <location evidence="1">Cytoskeleton</location>
        <location evidence="1">Flagellum axoneme</location>
    </subcellularLocation>
</comment>
<organism evidence="12 13">
    <name type="scientific">Limulus polyphemus</name>
    <name type="common">Atlantic horseshoe crab</name>
    <dbReference type="NCBI Taxonomy" id="6850"/>
    <lineage>
        <taxon>Eukaryota</taxon>
        <taxon>Metazoa</taxon>
        <taxon>Ecdysozoa</taxon>
        <taxon>Arthropoda</taxon>
        <taxon>Chelicerata</taxon>
        <taxon>Merostomata</taxon>
        <taxon>Xiphosura</taxon>
        <taxon>Limulidae</taxon>
        <taxon>Limulus</taxon>
    </lineage>
</organism>
<feature type="region of interest" description="Disordered" evidence="11">
    <location>
        <begin position="309"/>
        <end position="338"/>
    </location>
</feature>
<proteinExistence type="inferred from homology"/>
<evidence type="ECO:0000256" key="3">
    <source>
        <dbReference type="ARBA" id="ARBA00013738"/>
    </source>
</evidence>
<dbReference type="RefSeq" id="XP_022249430.1">
    <property type="nucleotide sequence ID" value="XM_022393722.1"/>
</dbReference>
<dbReference type="InterPro" id="IPR042618">
    <property type="entry name" value="IQCG"/>
</dbReference>
<evidence type="ECO:0000256" key="6">
    <source>
        <dbReference type="ARBA" id="ARBA00023069"/>
    </source>
</evidence>
<evidence type="ECO:0000256" key="9">
    <source>
        <dbReference type="ARBA" id="ARBA00032183"/>
    </source>
</evidence>
<feature type="coiled-coil region" evidence="10">
    <location>
        <begin position="90"/>
        <end position="206"/>
    </location>
</feature>
<sequence>MKMLPFEAQLISFVLEESIAQLQVLGEVLRFSEKAENEALLRSELGKGSMFLKPKDGASVRLSTKFQKDRNFLASVFSTMLKEVSEKGTLNSLKETLEKEKKNKKEHEAALQKAENKCQKVKVLQNEIQQIKKMGEMELNDLEERIFHLKNQLQEAKARTEMEIRYTKNKVANDIIQAKKQCKEHEENLRKKVEKLRDQIDYETRAHAEMDNFLANYLSELQQKTEYWTQKYDTDVYDKDNEIAILKSQRATNKQRIAEQARLYQVYQDVIEDDYKQKKIEFERQQEEERNEKAAIKIQAWWRGTMVRRGIGPYSKRKKAGKKGLKKGSKKGGKKKKK</sequence>
<keyword evidence="7" id="KW-0206">Cytoskeleton</keyword>
<evidence type="ECO:0000313" key="13">
    <source>
        <dbReference type="RefSeq" id="XP_022249430.1"/>
    </source>
</evidence>
<keyword evidence="6" id="KW-0969">Cilium</keyword>
<keyword evidence="5" id="KW-0282">Flagellum</keyword>
<dbReference type="SMART" id="SM00015">
    <property type="entry name" value="IQ"/>
    <property type="match status" value="1"/>
</dbReference>
<evidence type="ECO:0000256" key="4">
    <source>
        <dbReference type="ARBA" id="ARBA00022490"/>
    </source>
</evidence>
<gene>
    <name evidence="13" type="primary">LOC106465789</name>
</gene>
<dbReference type="InterPro" id="IPR000048">
    <property type="entry name" value="IQ_motif_EF-hand-BS"/>
</dbReference>